<dbReference type="GO" id="GO:0003723">
    <property type="term" value="F:RNA binding"/>
    <property type="evidence" value="ECO:0007669"/>
    <property type="project" value="UniProtKB-UniRule"/>
</dbReference>
<name>A0A0V1HFI9_9BILA</name>
<dbReference type="Pfam" id="PF01189">
    <property type="entry name" value="Methyltr_RsmB-F"/>
    <property type="match status" value="1"/>
</dbReference>
<proteinExistence type="inferred from homology"/>
<dbReference type="Gene3D" id="3.30.70.1170">
    <property type="entry name" value="Sun protein, domain 3"/>
    <property type="match status" value="1"/>
</dbReference>
<keyword evidence="8" id="KW-1185">Reference proteome</keyword>
<dbReference type="Pfam" id="PF21148">
    <property type="entry name" value="NSUN5_fdxn-like"/>
    <property type="match status" value="1"/>
</dbReference>
<reference evidence="7 8" key="1">
    <citation type="submission" date="2015-01" db="EMBL/GenBank/DDBJ databases">
        <title>Evolution of Trichinella species and genotypes.</title>
        <authorList>
            <person name="Korhonen P.K."/>
            <person name="Edoardo P."/>
            <person name="Giuseppe L.R."/>
            <person name="Gasser R.B."/>
        </authorList>
    </citation>
    <scope>NUCLEOTIDE SEQUENCE [LARGE SCALE GENOMIC DNA]</scope>
    <source>
        <strain evidence="7">ISS1029</strain>
    </source>
</reference>
<accession>A0A0V1HFI9</accession>
<dbReference type="GO" id="GO:0005730">
    <property type="term" value="C:nucleolus"/>
    <property type="evidence" value="ECO:0007669"/>
    <property type="project" value="TreeGrafter"/>
</dbReference>
<dbReference type="InterPro" id="IPR049560">
    <property type="entry name" value="MeTrfase_RsmB-F_NOP2_cat"/>
</dbReference>
<dbReference type="SUPFAM" id="SSF53335">
    <property type="entry name" value="S-adenosyl-L-methionine-dependent methyltransferases"/>
    <property type="match status" value="1"/>
</dbReference>
<dbReference type="InterPro" id="IPR023267">
    <property type="entry name" value="RCMT"/>
</dbReference>
<keyword evidence="4 5" id="KW-0694">RNA-binding</keyword>
<evidence type="ECO:0000256" key="5">
    <source>
        <dbReference type="PROSITE-ProRule" id="PRU01023"/>
    </source>
</evidence>
<feature type="binding site" evidence="5">
    <location>
        <position position="275"/>
    </location>
    <ligand>
        <name>S-adenosyl-L-methionine</name>
        <dbReference type="ChEBI" id="CHEBI:59789"/>
    </ligand>
</feature>
<dbReference type="EMBL" id="JYDP01000077">
    <property type="protein sequence ID" value="KRZ09072.1"/>
    <property type="molecule type" value="Genomic_DNA"/>
</dbReference>
<evidence type="ECO:0000256" key="1">
    <source>
        <dbReference type="ARBA" id="ARBA00022603"/>
    </source>
</evidence>
<keyword evidence="1 5" id="KW-0489">Methyltransferase</keyword>
<gene>
    <name evidence="7" type="primary">NSUN5</name>
    <name evidence="7" type="ORF">T11_1351</name>
</gene>
<feature type="active site" description="Nucleophile" evidence="5">
    <location>
        <position position="375"/>
    </location>
</feature>
<keyword evidence="2 5" id="KW-0808">Transferase</keyword>
<dbReference type="GO" id="GO:0070475">
    <property type="term" value="P:rRNA base methylation"/>
    <property type="evidence" value="ECO:0007669"/>
    <property type="project" value="TreeGrafter"/>
</dbReference>
<dbReference type="Proteomes" id="UP000055024">
    <property type="component" value="Unassembled WGS sequence"/>
</dbReference>
<dbReference type="CDD" id="cd02440">
    <property type="entry name" value="AdoMet_MTases"/>
    <property type="match status" value="1"/>
</dbReference>
<dbReference type="AlphaFoldDB" id="A0A0V1HFI9"/>
<dbReference type="GO" id="GO:0008173">
    <property type="term" value="F:RNA methyltransferase activity"/>
    <property type="evidence" value="ECO:0007669"/>
    <property type="project" value="InterPro"/>
</dbReference>
<evidence type="ECO:0000259" key="6">
    <source>
        <dbReference type="PROSITE" id="PS51686"/>
    </source>
</evidence>
<evidence type="ECO:0000313" key="7">
    <source>
        <dbReference type="EMBL" id="KRZ09072.1"/>
    </source>
</evidence>
<dbReference type="InterPro" id="IPR049561">
    <property type="entry name" value="NSUN5_7_fdxn-like"/>
</dbReference>
<dbReference type="STRING" id="268475.A0A0V1HFI9"/>
<dbReference type="PROSITE" id="PS51686">
    <property type="entry name" value="SAM_MT_RSMB_NOP"/>
    <property type="match status" value="1"/>
</dbReference>
<dbReference type="InterPro" id="IPR001678">
    <property type="entry name" value="MeTrfase_RsmB-F_NOP2_dom"/>
</dbReference>
<organism evidence="7 8">
    <name type="scientific">Trichinella zimbabwensis</name>
    <dbReference type="NCBI Taxonomy" id="268475"/>
    <lineage>
        <taxon>Eukaryota</taxon>
        <taxon>Metazoa</taxon>
        <taxon>Ecdysozoa</taxon>
        <taxon>Nematoda</taxon>
        <taxon>Enoplea</taxon>
        <taxon>Dorylaimia</taxon>
        <taxon>Trichinellida</taxon>
        <taxon>Trichinellidae</taxon>
        <taxon>Trichinella</taxon>
    </lineage>
</organism>
<dbReference type="OrthoDB" id="417697at2759"/>
<dbReference type="Gene3D" id="3.40.50.150">
    <property type="entry name" value="Vaccinia Virus protein VP39"/>
    <property type="match status" value="1"/>
</dbReference>
<dbReference type="InterPro" id="IPR029063">
    <property type="entry name" value="SAM-dependent_MTases_sf"/>
</dbReference>
<evidence type="ECO:0000256" key="4">
    <source>
        <dbReference type="ARBA" id="ARBA00022884"/>
    </source>
</evidence>
<evidence type="ECO:0000256" key="3">
    <source>
        <dbReference type="ARBA" id="ARBA00022691"/>
    </source>
</evidence>
<comment type="similarity">
    <text evidence="5">Belongs to the class I-like SAM-binding methyltransferase superfamily. RsmB/NOP family.</text>
</comment>
<evidence type="ECO:0000256" key="2">
    <source>
        <dbReference type="ARBA" id="ARBA00022679"/>
    </source>
</evidence>
<keyword evidence="3 5" id="KW-0949">S-adenosyl-L-methionine</keyword>
<evidence type="ECO:0000313" key="8">
    <source>
        <dbReference type="Proteomes" id="UP000055024"/>
    </source>
</evidence>
<protein>
    <submittedName>
        <fullName evidence="7">Putative methyltransferase NSUN5</fullName>
    </submittedName>
</protein>
<feature type="binding site" evidence="5">
    <location>
        <position position="302"/>
    </location>
    <ligand>
        <name>S-adenosyl-L-methionine</name>
        <dbReference type="ChEBI" id="CHEBI:59789"/>
    </ligand>
</feature>
<feature type="binding site" evidence="5">
    <location>
        <begin position="251"/>
        <end position="257"/>
    </location>
    <ligand>
        <name>S-adenosyl-L-methionine</name>
        <dbReference type="ChEBI" id="CHEBI:59789"/>
    </ligand>
</feature>
<dbReference type="PANTHER" id="PTHR22807:SF4">
    <property type="entry name" value="28S RRNA (CYTOSINE-C(5))-METHYLTRANSFERASE"/>
    <property type="match status" value="1"/>
</dbReference>
<dbReference type="PRINTS" id="PR02008">
    <property type="entry name" value="RCMTFAMILY"/>
</dbReference>
<sequence>MRNLWSVESSWRAAPILVPSGRPKMDEVYRECGVILKRMVEKRESVRNLVFKSRCRRKNILMRLCCQVYPKRQLLNSQLKVLRNICYNNFFIEEPVISIVLLYEYFFGCGNRCSYLYRTNILKNIRYVEKLRPSIEAGKKTVQHFTQIPRYARVNTLIRDTADIVHYLESLGMTLIPPGNTERHLKAISVLEKWQFTLDLDVADLLIFAPGMDLHDDNLLQTGQLILQDKSSCLPVICLELEPGTTVLDICAAPGNKTSHIASVMNNKGKIISVDNHKDRVMTLRMRLESFKVTCCEVIEQDFLKFKDYDPIFENVTHVLLDPPCSGSGIVNRIDFSNDDAIDENRLKRLSNLQAMMLKKALSQTSVTRCVYSTCSIHEEENEAVVEEVLKTFGDQFDLEEALPGWTHRGLDKYKFGSMCVRCSPEEDMTNGFFVAVFRRRDPNEVFELREKMEMKH</sequence>
<comment type="caution">
    <text evidence="7">The sequence shown here is derived from an EMBL/GenBank/DDBJ whole genome shotgun (WGS) entry which is preliminary data.</text>
</comment>
<dbReference type="PANTHER" id="PTHR22807">
    <property type="entry name" value="NOP2 YEAST -RELATED NOL1/NOP2/FMU SUN DOMAIN-CONTAINING"/>
    <property type="match status" value="1"/>
</dbReference>
<feature type="domain" description="SAM-dependent MTase RsmB/NOP-type" evidence="6">
    <location>
        <begin position="140"/>
        <end position="441"/>
    </location>
</feature>
<feature type="binding site" evidence="5">
    <location>
        <position position="322"/>
    </location>
    <ligand>
        <name>S-adenosyl-L-methionine</name>
        <dbReference type="ChEBI" id="CHEBI:59789"/>
    </ligand>
</feature>